<evidence type="ECO:0000313" key="1">
    <source>
        <dbReference type="EMBL" id="AAH25881.1"/>
    </source>
</evidence>
<evidence type="ECO:0000313" key="2">
    <source>
        <dbReference type="EMBL" id="BAC33529.1"/>
    </source>
</evidence>
<gene>
    <name evidence="3" type="primary">Ccdc149</name>
    <name evidence="1" type="synonym">Gm447</name>
</gene>
<proteinExistence type="evidence at transcript level"/>
<reference evidence="2" key="9">
    <citation type="journal article" date="2005" name="Science">
        <title>Antisense Transcription in the Mammalian Transcriptome.</title>
        <authorList>
            <consortium name="RIKEN Genome Exploration Research Group and Genome Science Group (Genome Network Project Core Group) and the FANTOM Consortium"/>
        </authorList>
    </citation>
    <scope>NUCLEOTIDE SEQUENCE</scope>
    <source>
        <strain evidence="2">C57BL/6J</strain>
        <tissue evidence="2">Cerebellum</tissue>
    </source>
</reference>
<reference evidence="2" key="6">
    <citation type="journal article" date="2002" name="Nature">
        <title>Analysis of the mouse transcriptome based on functional annotation of 60,770 full-length cDNAs.</title>
        <authorList>
            <consortium name="The FANTOM Consortium and the RIKEN Genome Exploration Research Group Phase I and II Team"/>
        </authorList>
    </citation>
    <scope>NUCLEOTIDE SEQUENCE</scope>
    <source>
        <strain evidence="2">C57BL/6J</strain>
        <tissue evidence="2">Cerebellum</tissue>
    </source>
</reference>
<dbReference type="AlphaFoldDB" id="Q8K1B2"/>
<dbReference type="EMBL" id="AK049058">
    <property type="protein sequence ID" value="BAC33529.1"/>
    <property type="molecule type" value="mRNA"/>
</dbReference>
<evidence type="ECO:0000313" key="3">
    <source>
        <dbReference type="MGI" id="MGI:2685293"/>
    </source>
</evidence>
<accession>Q8K1B2</accession>
<reference evidence="2" key="2">
    <citation type="journal article" date="2000" name="Genome Res.">
        <title>Normalization and subtraction of cap-trapper-selected cDNAs to prepare full-length cDNA libraries for rapid discovery of new genes.</title>
        <authorList>
            <person name="Carninci P."/>
            <person name="Shibata Y."/>
            <person name="Hayatsu N."/>
            <person name="Sugahara Y."/>
            <person name="Shibata K."/>
            <person name="Itoh M."/>
            <person name="Konno H."/>
            <person name="Okazaki Y."/>
            <person name="Muramatsu M."/>
            <person name="Hayashizaki Y."/>
        </authorList>
    </citation>
    <scope>NUCLEOTIDE SEQUENCE</scope>
    <source>
        <strain evidence="2">C57BL/6J</strain>
        <tissue evidence="2">Cerebellum</tissue>
    </source>
</reference>
<reference evidence="2" key="4">
    <citation type="journal article" date="2001" name="Nature">
        <title>Functional annotation of a full-length mouse cDNA collection.</title>
        <authorList>
            <consortium name="The RIKEN Genome Exploration Research Group Phase II Team and the FANTOM Consortium"/>
        </authorList>
    </citation>
    <scope>NUCLEOTIDE SEQUENCE</scope>
    <source>
        <strain evidence="2">C57BL/6J</strain>
        <tissue evidence="2">Cerebellum</tissue>
    </source>
</reference>
<sequence length="111" mass="12347">MVWLSEVWEKLNIAPVPYITEEAESIHSINRILHLGLQGPELISETPARKNAEEKCIPIHRKPCLCPGTLRDKDKPDGSPNVLFISISVCPLPLKANPLGKEALRLQVYTG</sequence>
<name>Q8K1B2_MOUSE</name>
<reference evidence="2" key="5">
    <citation type="submission" date="2001-07" db="EMBL/GenBank/DDBJ databases">
        <authorList>
            <person name="Adachi J."/>
            <person name="Aizawa K."/>
            <person name="Akimura T."/>
            <person name="Arakawa T."/>
            <person name="Bono H."/>
            <person name="Carninci P."/>
            <person name="Fukuda S."/>
            <person name="Furuno M."/>
            <person name="Hanagaki T."/>
            <person name="Hara A."/>
            <person name="Hashizume W."/>
            <person name="Hayashida K."/>
            <person name="Hayatsu N."/>
            <person name="Hiramoto K."/>
            <person name="Hiraoka T."/>
            <person name="Hirozane T."/>
            <person name="Hori F."/>
            <person name="Imotani K."/>
            <person name="Ishii Y."/>
            <person name="Itoh M."/>
            <person name="Kagawa I."/>
            <person name="Kasukawa T."/>
            <person name="Katoh H."/>
            <person name="Kawai J."/>
            <person name="Kojima Y."/>
            <person name="Kondo S."/>
            <person name="Konno H."/>
            <person name="Kouda M."/>
            <person name="Koya S."/>
            <person name="Kurihara C."/>
            <person name="Matsuyama T."/>
            <person name="Miyazaki A."/>
            <person name="Murata M."/>
            <person name="Nakamura M."/>
            <person name="Nishi K."/>
            <person name="Nomura K."/>
            <person name="Numazaki R."/>
            <person name="Ohno M."/>
            <person name="Ohsato N."/>
            <person name="Okazaki Y."/>
            <person name="Saito R."/>
            <person name="Saitoh H."/>
            <person name="Sakai C."/>
            <person name="Sakai K."/>
            <person name="Sakazume N."/>
            <person name="Sano H."/>
            <person name="Sasaki D."/>
            <person name="Shibata K."/>
            <person name="Shinagawa A."/>
            <person name="Shiraki T."/>
            <person name="Sogabe Y."/>
            <person name="Tagami M."/>
            <person name="Tagawa A."/>
            <person name="Takahashi F."/>
            <person name="Takaku-Akahira S."/>
            <person name="Takeda Y."/>
            <person name="Tanaka T."/>
            <person name="Tomaru A."/>
            <person name="Toya T."/>
            <person name="Yasunishi A."/>
            <person name="Muramatsu M."/>
            <person name="Hayashizaki Y."/>
        </authorList>
    </citation>
    <scope>NUCLEOTIDE SEQUENCE</scope>
    <source>
        <strain evidence="2">C57BL/6J</strain>
        <tissue evidence="2">Cerebellum</tissue>
    </source>
</reference>
<dbReference type="AGR" id="MGI:2685293"/>
<dbReference type="MGI" id="MGI:2685293">
    <property type="gene designation" value="Ccdc149"/>
</dbReference>
<protein>
    <submittedName>
        <fullName evidence="1">Gene model 447, (NCBI)</fullName>
    </submittedName>
</protein>
<reference evidence="2" key="1">
    <citation type="journal article" date="1999" name="Methods Enzymol.">
        <title>High-efficiency full-length cDNA cloning.</title>
        <authorList>
            <person name="Carninci P."/>
            <person name="Hayashizaki Y."/>
        </authorList>
    </citation>
    <scope>NUCLEOTIDE SEQUENCE</scope>
    <source>
        <strain evidence="2">C57BL/6J</strain>
        <tissue evidence="2">Cerebellum</tissue>
    </source>
</reference>
<organism evidence="1">
    <name type="scientific">Mus musculus</name>
    <name type="common">Mouse</name>
    <dbReference type="NCBI Taxonomy" id="10090"/>
    <lineage>
        <taxon>Eukaryota</taxon>
        <taxon>Metazoa</taxon>
        <taxon>Chordata</taxon>
        <taxon>Craniata</taxon>
        <taxon>Vertebrata</taxon>
        <taxon>Euteleostomi</taxon>
        <taxon>Mammalia</taxon>
        <taxon>Eutheria</taxon>
        <taxon>Euarchontoglires</taxon>
        <taxon>Glires</taxon>
        <taxon>Rodentia</taxon>
        <taxon>Myomorpha</taxon>
        <taxon>Muroidea</taxon>
        <taxon>Muridae</taxon>
        <taxon>Murinae</taxon>
        <taxon>Mus</taxon>
        <taxon>Mus</taxon>
    </lineage>
</organism>
<reference evidence="2" key="8">
    <citation type="journal article" date="2005" name="Science">
        <title>The Transcriptional Landscape of the Mammalian Genome.</title>
        <authorList>
            <consortium name="The FANTOM Consortium"/>
            <consortium name="Riken Genome Exploration Research Group and Genome Science Group (Genome Network Project Core Group)"/>
        </authorList>
    </citation>
    <scope>NUCLEOTIDE SEQUENCE</scope>
    <source>
        <strain evidence="2">C57BL/6J</strain>
        <tissue evidence="2">Cerebellum</tissue>
    </source>
</reference>
<reference evidence="2" key="3">
    <citation type="journal article" date="2000" name="Genome Res.">
        <title>RIKEN integrated sequence analysis (RISA) system--384-format sequencing pipeline with 384 multicapillary sequencer.</title>
        <authorList>
            <person name="Shibata K."/>
            <person name="Itoh M."/>
            <person name="Aizawa K."/>
            <person name="Nagaoka S."/>
            <person name="Sasaki N."/>
            <person name="Carninci P."/>
            <person name="Konno H."/>
            <person name="Akiyama J."/>
            <person name="Nishi K."/>
            <person name="Kitsunai T."/>
            <person name="Tashiro H."/>
            <person name="Itoh M."/>
            <person name="Sumi N."/>
            <person name="Ishii Y."/>
            <person name="Nakamura S."/>
            <person name="Hazama M."/>
            <person name="Nishine T."/>
            <person name="Harada A."/>
            <person name="Yamamoto R."/>
            <person name="Matsumoto H."/>
            <person name="Sakaguchi S."/>
            <person name="Ikegami T."/>
            <person name="Kashiwagi K."/>
            <person name="Fujiwake S."/>
            <person name="Inoue K."/>
            <person name="Togawa Y."/>
            <person name="Izawa M."/>
            <person name="Ohara E."/>
            <person name="Watahiki M."/>
            <person name="Yoneda Y."/>
            <person name="Ishikawa T."/>
            <person name="Ozawa K."/>
            <person name="Tanaka T."/>
            <person name="Matsuura S."/>
            <person name="Kawai J."/>
            <person name="Okazaki Y."/>
            <person name="Muramatsu M."/>
            <person name="Inoue Y."/>
            <person name="Kira A."/>
            <person name="Hayashizaki Y."/>
        </authorList>
    </citation>
    <scope>NUCLEOTIDE SEQUENCE</scope>
    <source>
        <strain evidence="2">C57BL/6J</strain>
        <tissue evidence="2">Cerebellum</tissue>
    </source>
</reference>
<reference evidence="1" key="7">
    <citation type="journal article" date="2004" name="Genome Res.">
        <title>The status, quality, and expansion of the NIH full-length cDNA project: the Mammalian Gene Collection (MGC).</title>
        <authorList>
            <consortium name="The MGC Project Team"/>
            <person name="Gerhard D.S."/>
            <person name="Wagner L."/>
            <person name="Feingold E.A."/>
            <person name="Shenmen C.M."/>
            <person name="Grouse L.H."/>
            <person name="Schuler G."/>
            <person name="Klein S.L."/>
            <person name="Old S."/>
            <person name="Rasooly R."/>
            <person name="Good P."/>
            <person name="Guyer M."/>
            <person name="Peck A.M."/>
            <person name="Derge J.G."/>
            <person name="Lipman D."/>
            <person name="Collins F.S."/>
            <person name="Jang W."/>
            <person name="Sherry S."/>
            <person name="Feolo M."/>
            <person name="Misquitta L."/>
            <person name="Lee E."/>
            <person name="Rotmistrovsky K."/>
            <person name="Greenhut S.F."/>
            <person name="Schaefer C.F."/>
            <person name="Buetow K."/>
            <person name="Bonner T.I."/>
            <person name="Haussler D."/>
            <person name="Kent J."/>
            <person name="Kiekhaus M."/>
            <person name="Furey T."/>
            <person name="Brent M."/>
            <person name="Prange C."/>
            <person name="Schreiber K."/>
            <person name="Shapiro N."/>
            <person name="Bhat N.K."/>
            <person name="Hopkins R.F."/>
            <person name="Hsie F."/>
            <person name="Driscoll T."/>
            <person name="Soares M.B."/>
            <person name="Casavant T.L."/>
            <person name="Scheetz T.E."/>
            <person name="Brown-stein M.J."/>
            <person name="Usdin T.B."/>
            <person name="Toshiyuki S."/>
            <person name="Carninci P."/>
            <person name="Piao Y."/>
            <person name="Dudekula D.B."/>
            <person name="Ko M.S."/>
            <person name="Kawakami K."/>
            <person name="Suzuki Y."/>
            <person name="Sugano S."/>
            <person name="Gruber C.E."/>
            <person name="Smith M.R."/>
            <person name="Simmons B."/>
            <person name="Moore T."/>
            <person name="Waterman R."/>
            <person name="Johnson S.L."/>
            <person name="Ruan Y."/>
            <person name="Wei C.L."/>
            <person name="Mathavan S."/>
            <person name="Gunaratne P.H."/>
            <person name="Wu J."/>
            <person name="Garcia A.M."/>
            <person name="Hulyk S.W."/>
            <person name="Fuh E."/>
            <person name="Yuan Y."/>
            <person name="Sneed A."/>
            <person name="Kowis C."/>
            <person name="Hodgson A."/>
            <person name="Muzny D.M."/>
            <person name="McPherson J."/>
            <person name="Gibbs R.A."/>
            <person name="Fahey J."/>
            <person name="Helton E."/>
            <person name="Ketteman M."/>
            <person name="Madan A."/>
            <person name="Rodrigues S."/>
            <person name="Sanchez A."/>
            <person name="Whiting M."/>
            <person name="Madari A."/>
            <person name="Young A.C."/>
            <person name="Wetherby K.D."/>
            <person name="Granite S.J."/>
            <person name="Kwong P.N."/>
            <person name="Brinkley C.P."/>
            <person name="Pearson R.L."/>
            <person name="Bouffard G.G."/>
            <person name="Blakesly R.W."/>
            <person name="Green E.D."/>
            <person name="Dickson M.C."/>
            <person name="Rodriguez A.C."/>
            <person name="Grimwood J."/>
            <person name="Schmutz J."/>
            <person name="Myers R.M."/>
            <person name="Butterfield Y.S."/>
            <person name="Griffith M."/>
            <person name="Griffith O.L."/>
            <person name="Krzywinski M.I."/>
            <person name="Liao N."/>
            <person name="Morin R."/>
            <person name="Morrin R."/>
            <person name="Palmquist D."/>
            <person name="Petrescu A.S."/>
            <person name="Skalska U."/>
            <person name="Smailus D.E."/>
            <person name="Stott J.M."/>
            <person name="Schnerch A."/>
            <person name="Schein J.E."/>
            <person name="Jones S.J."/>
            <person name="Holt R.A."/>
            <person name="Baross A."/>
            <person name="Marra M.A."/>
            <person name="Clifton S."/>
            <person name="Makowski K.A."/>
            <person name="Bosak S."/>
            <person name="Malek J."/>
        </authorList>
    </citation>
    <scope>NUCLEOTIDE SEQUENCE [LARGE SCALE MRNA]</scope>
    <source>
        <strain evidence="1">Mix FVB/N</strain>
        <tissue evidence="1">Mammary tumor. WAP-TGF alpha model. 7 months old</tissue>
    </source>
</reference>
<dbReference type="EMBL" id="BC025881">
    <property type="protein sequence ID" value="AAH25881.1"/>
    <property type="molecule type" value="mRNA"/>
</dbReference>